<evidence type="ECO:0000313" key="1">
    <source>
        <dbReference type="EMBL" id="SVC50802.1"/>
    </source>
</evidence>
<protein>
    <submittedName>
        <fullName evidence="1">Uncharacterized protein</fullName>
    </submittedName>
</protein>
<proteinExistence type="predicted"/>
<feature type="non-terminal residue" evidence="1">
    <location>
        <position position="1"/>
    </location>
</feature>
<name>A0A382MTI3_9ZZZZ</name>
<organism evidence="1">
    <name type="scientific">marine metagenome</name>
    <dbReference type="NCBI Taxonomy" id="408172"/>
    <lineage>
        <taxon>unclassified sequences</taxon>
        <taxon>metagenomes</taxon>
        <taxon>ecological metagenomes</taxon>
    </lineage>
</organism>
<sequence length="27" mass="3050">VCILHLGKDPTVYLQSFKSKISRDLMG</sequence>
<dbReference type="EMBL" id="UINC01095040">
    <property type="protein sequence ID" value="SVC50802.1"/>
    <property type="molecule type" value="Genomic_DNA"/>
</dbReference>
<feature type="non-terminal residue" evidence="1">
    <location>
        <position position="27"/>
    </location>
</feature>
<gene>
    <name evidence="1" type="ORF">METZ01_LOCUS303656</name>
</gene>
<reference evidence="1" key="1">
    <citation type="submission" date="2018-05" db="EMBL/GenBank/DDBJ databases">
        <authorList>
            <person name="Lanie J.A."/>
            <person name="Ng W.-L."/>
            <person name="Kazmierczak K.M."/>
            <person name="Andrzejewski T.M."/>
            <person name="Davidsen T.M."/>
            <person name="Wayne K.J."/>
            <person name="Tettelin H."/>
            <person name="Glass J.I."/>
            <person name="Rusch D."/>
            <person name="Podicherti R."/>
            <person name="Tsui H.-C.T."/>
            <person name="Winkler M.E."/>
        </authorList>
    </citation>
    <scope>NUCLEOTIDE SEQUENCE</scope>
</reference>
<dbReference type="AlphaFoldDB" id="A0A382MTI3"/>
<accession>A0A382MTI3</accession>